<feature type="transmembrane region" description="Helical" evidence="7">
    <location>
        <begin position="99"/>
        <end position="128"/>
    </location>
</feature>
<evidence type="ECO:0000256" key="2">
    <source>
        <dbReference type="ARBA" id="ARBA00022475"/>
    </source>
</evidence>
<feature type="domain" description="TRAP C4-dicarboxylate transport system permease DctM subunit" evidence="8">
    <location>
        <begin position="7"/>
        <end position="432"/>
    </location>
</feature>
<feature type="transmembrane region" description="Helical" evidence="7">
    <location>
        <begin position="140"/>
        <end position="167"/>
    </location>
</feature>
<evidence type="ECO:0000256" key="1">
    <source>
        <dbReference type="ARBA" id="ARBA00004429"/>
    </source>
</evidence>
<feature type="transmembrane region" description="Helical" evidence="7">
    <location>
        <begin position="301"/>
        <end position="320"/>
    </location>
</feature>
<dbReference type="PANTHER" id="PTHR33362">
    <property type="entry name" value="SIALIC ACID TRAP TRANSPORTER PERMEASE PROTEIN SIAT-RELATED"/>
    <property type="match status" value="1"/>
</dbReference>
<feature type="transmembrane region" description="Helical" evidence="7">
    <location>
        <begin position="222"/>
        <end position="241"/>
    </location>
</feature>
<evidence type="ECO:0000256" key="6">
    <source>
        <dbReference type="ARBA" id="ARBA00023136"/>
    </source>
</evidence>
<feature type="transmembrane region" description="Helical" evidence="7">
    <location>
        <begin position="423"/>
        <end position="443"/>
    </location>
</feature>
<keyword evidence="10" id="KW-1185">Reference proteome</keyword>
<comment type="subcellular location">
    <subcellularLocation>
        <location evidence="1">Cell inner membrane</location>
        <topology evidence="1">Multi-pass membrane protein</topology>
    </subcellularLocation>
</comment>
<sequence length="445" mass="46062">MSAIIALLVYMAAIIVWNFVLGRNIGEAMLVGLLVVTAFAGADAWTVLTHAFWEATQEQVMFAGLAFVFMSYILGQTPVLDRMIDILNSLLGRVRGGPVYTSTVAAGAFGSVAHVGASVTAAVGSITIPWMKRAQVRPEIAGSVVAGCAGMGVTFPFSSTMFILTGALATTGTLTVDELVIPLAIGGLWCLGVRLLVNAYMVRKYNLRAMDPADRLPFGRSFSRGWTSLTLFIGMVVPVLLTMGWTSARLSDYVGVDTGEALSLIVWIPVLMIAIVGFLGRRHLPRGGRDWFDLLAGAAPRFGVIGVTIVAAFAAANVLGELGLPAQLTTALEAVDAPRPVMALIVGAVVVAIAIPLTASATMAAIGPVAVAALIGVGVEPAVAATAVLIFASTEGASPPSGAPIYVAAGLAQVDPAKMFRPLVTYFCLPILGIGVLIASGVLPV</sequence>
<evidence type="ECO:0000256" key="3">
    <source>
        <dbReference type="ARBA" id="ARBA00022519"/>
    </source>
</evidence>
<dbReference type="Pfam" id="PF06808">
    <property type="entry name" value="DctM"/>
    <property type="match status" value="1"/>
</dbReference>
<keyword evidence="5 7" id="KW-1133">Transmembrane helix</keyword>
<accession>A0A0U4C6X0</accession>
<dbReference type="AlphaFoldDB" id="A0A0U4C6X0"/>
<reference evidence="9 10" key="1">
    <citation type="journal article" date="1991" name="Int. J. Syst. Bacteriol.">
        <title>Description of the erythromycin-producing bacterium Arthrobacter sp. strain NRRL B-3381 as Aeromicrobium erythreum gen. nov., sp. nov.</title>
        <authorList>
            <person name="Miller E.S."/>
            <person name="Woese C.R."/>
            <person name="Brenner S."/>
        </authorList>
    </citation>
    <scope>NUCLEOTIDE SEQUENCE [LARGE SCALE GENOMIC DNA]</scope>
    <source>
        <strain evidence="9 10">AR18</strain>
    </source>
</reference>
<dbReference type="InterPro" id="IPR004681">
    <property type="entry name" value="TRAP_DctM"/>
</dbReference>
<feature type="transmembrane region" description="Helical" evidence="7">
    <location>
        <begin position="371"/>
        <end position="392"/>
    </location>
</feature>
<evidence type="ECO:0000313" key="9">
    <source>
        <dbReference type="EMBL" id="ALX03694.1"/>
    </source>
</evidence>
<dbReference type="InterPro" id="IPR010656">
    <property type="entry name" value="DctM"/>
</dbReference>
<dbReference type="GO" id="GO:0005886">
    <property type="term" value="C:plasma membrane"/>
    <property type="evidence" value="ECO:0007669"/>
    <property type="project" value="UniProtKB-SubCell"/>
</dbReference>
<dbReference type="EMBL" id="CP011502">
    <property type="protein sequence ID" value="ALX03694.1"/>
    <property type="molecule type" value="Genomic_DNA"/>
</dbReference>
<dbReference type="KEGG" id="aer:AERYTH_02755"/>
<gene>
    <name evidence="9" type="ORF">AERYTH_02755</name>
</gene>
<dbReference type="OrthoDB" id="3761770at2"/>
<proteinExistence type="predicted"/>
<evidence type="ECO:0000313" key="10">
    <source>
        <dbReference type="Proteomes" id="UP000067689"/>
    </source>
</evidence>
<evidence type="ECO:0000256" key="5">
    <source>
        <dbReference type="ARBA" id="ARBA00022989"/>
    </source>
</evidence>
<feature type="transmembrane region" description="Helical" evidence="7">
    <location>
        <begin position="60"/>
        <end position="79"/>
    </location>
</feature>
<dbReference type="STRING" id="2041.AERYTH_02755"/>
<feature type="transmembrane region" description="Helical" evidence="7">
    <location>
        <begin position="261"/>
        <end position="280"/>
    </location>
</feature>
<dbReference type="Proteomes" id="UP000067689">
    <property type="component" value="Chromosome"/>
</dbReference>
<keyword evidence="6 7" id="KW-0472">Membrane</keyword>
<feature type="transmembrane region" description="Helical" evidence="7">
    <location>
        <begin position="179"/>
        <end position="201"/>
    </location>
</feature>
<dbReference type="PANTHER" id="PTHR33362:SF2">
    <property type="entry name" value="TRAP TRANSPORTER LARGE PERMEASE PROTEIN"/>
    <property type="match status" value="1"/>
</dbReference>
<organism evidence="9 10">
    <name type="scientific">Aeromicrobium erythreum</name>
    <dbReference type="NCBI Taxonomy" id="2041"/>
    <lineage>
        <taxon>Bacteria</taxon>
        <taxon>Bacillati</taxon>
        <taxon>Actinomycetota</taxon>
        <taxon>Actinomycetes</taxon>
        <taxon>Propionibacteriales</taxon>
        <taxon>Nocardioidaceae</taxon>
        <taxon>Aeromicrobium</taxon>
    </lineage>
</organism>
<protein>
    <submittedName>
        <fullName evidence="9">C4-dicarboxylate ABC transporter permease</fullName>
    </submittedName>
</protein>
<feature type="transmembrane region" description="Helical" evidence="7">
    <location>
        <begin position="28"/>
        <end position="48"/>
    </location>
</feature>
<name>A0A0U4C6X0_9ACTN</name>
<evidence type="ECO:0000259" key="8">
    <source>
        <dbReference type="Pfam" id="PF06808"/>
    </source>
</evidence>
<dbReference type="RefSeq" id="WP_067854357.1">
    <property type="nucleotide sequence ID" value="NZ_CP011502.1"/>
</dbReference>
<dbReference type="GO" id="GO:0022857">
    <property type="term" value="F:transmembrane transporter activity"/>
    <property type="evidence" value="ECO:0007669"/>
    <property type="project" value="TreeGrafter"/>
</dbReference>
<keyword evidence="3" id="KW-0997">Cell inner membrane</keyword>
<keyword evidence="4 7" id="KW-0812">Transmembrane</keyword>
<keyword evidence="2" id="KW-1003">Cell membrane</keyword>
<feature type="transmembrane region" description="Helical" evidence="7">
    <location>
        <begin position="340"/>
        <end position="359"/>
    </location>
</feature>
<evidence type="ECO:0000256" key="4">
    <source>
        <dbReference type="ARBA" id="ARBA00022692"/>
    </source>
</evidence>
<dbReference type="PATRIC" id="fig|2041.4.peg.578"/>
<evidence type="ECO:0000256" key="7">
    <source>
        <dbReference type="SAM" id="Phobius"/>
    </source>
</evidence>